<keyword evidence="1" id="KW-0548">Nucleotidyltransferase</keyword>
<dbReference type="Proteomes" id="UP000478052">
    <property type="component" value="Unassembled WGS sequence"/>
</dbReference>
<keyword evidence="1" id="KW-0695">RNA-directed DNA polymerase</keyword>
<proteinExistence type="predicted"/>
<dbReference type="OrthoDB" id="10459232at2759"/>
<dbReference type="EMBL" id="VUJU01008570">
    <property type="protein sequence ID" value="KAF0728777.1"/>
    <property type="molecule type" value="Genomic_DNA"/>
</dbReference>
<keyword evidence="2" id="KW-1185">Reference proteome</keyword>
<organism evidence="1 2">
    <name type="scientific">Aphis craccivora</name>
    <name type="common">Cowpea aphid</name>
    <dbReference type="NCBI Taxonomy" id="307492"/>
    <lineage>
        <taxon>Eukaryota</taxon>
        <taxon>Metazoa</taxon>
        <taxon>Ecdysozoa</taxon>
        <taxon>Arthropoda</taxon>
        <taxon>Hexapoda</taxon>
        <taxon>Insecta</taxon>
        <taxon>Pterygota</taxon>
        <taxon>Neoptera</taxon>
        <taxon>Paraneoptera</taxon>
        <taxon>Hemiptera</taxon>
        <taxon>Sternorrhyncha</taxon>
        <taxon>Aphidomorpha</taxon>
        <taxon>Aphidoidea</taxon>
        <taxon>Aphididae</taxon>
        <taxon>Aphidini</taxon>
        <taxon>Aphis</taxon>
        <taxon>Aphis</taxon>
    </lineage>
</organism>
<keyword evidence="1" id="KW-0808">Transferase</keyword>
<accession>A0A6G0WN61</accession>
<comment type="caution">
    <text evidence="1">The sequence shown here is derived from an EMBL/GenBank/DDBJ whole genome shotgun (WGS) entry which is preliminary data.</text>
</comment>
<name>A0A6G0WN61_APHCR</name>
<dbReference type="GO" id="GO:0003964">
    <property type="term" value="F:RNA-directed DNA polymerase activity"/>
    <property type="evidence" value="ECO:0007669"/>
    <property type="project" value="UniProtKB-KW"/>
</dbReference>
<evidence type="ECO:0000313" key="2">
    <source>
        <dbReference type="Proteomes" id="UP000478052"/>
    </source>
</evidence>
<reference evidence="1 2" key="1">
    <citation type="submission" date="2019-08" db="EMBL/GenBank/DDBJ databases">
        <title>Whole genome of Aphis craccivora.</title>
        <authorList>
            <person name="Voronova N.V."/>
            <person name="Shulinski R.S."/>
            <person name="Bandarenka Y.V."/>
            <person name="Zhorov D.G."/>
            <person name="Warner D."/>
        </authorList>
    </citation>
    <scope>NUCLEOTIDE SEQUENCE [LARGE SCALE GENOMIC DNA]</scope>
    <source>
        <strain evidence="1">180601</strain>
        <tissue evidence="1">Whole Body</tissue>
    </source>
</reference>
<sequence>MKIGSFKFIKWKDGYKYKAKILNKGNKRNSENMSFFLTKQEVQCYFSEIDVKFEICETPLDDYDNYTKLIKSDLLSNTNADISTKQPTISIGCEMNDENVEGKEYSSNAFGNEIPMINAYTVSRGV</sequence>
<evidence type="ECO:0000313" key="1">
    <source>
        <dbReference type="EMBL" id="KAF0728777.1"/>
    </source>
</evidence>
<protein>
    <submittedName>
        <fullName evidence="1">Reverse transcriptase domain-containing protein</fullName>
    </submittedName>
</protein>
<gene>
    <name evidence="1" type="ORF">FWK35_00023352</name>
</gene>
<feature type="non-terminal residue" evidence="1">
    <location>
        <position position="126"/>
    </location>
</feature>
<dbReference type="AlphaFoldDB" id="A0A6G0WN61"/>